<dbReference type="PANTHER" id="PTHR11575">
    <property type="entry name" value="5'-NUCLEOTIDASE-RELATED"/>
    <property type="match status" value="1"/>
</dbReference>
<dbReference type="Proteomes" id="UP000321907">
    <property type="component" value="Unassembled WGS sequence"/>
</dbReference>
<dbReference type="InterPro" id="IPR006146">
    <property type="entry name" value="5'-Nucleotdase_CS"/>
</dbReference>
<proteinExistence type="inferred from homology"/>
<organism evidence="4 5">
    <name type="scientific">Neolewinella aurantiaca</name>
    <dbReference type="NCBI Taxonomy" id="2602767"/>
    <lineage>
        <taxon>Bacteria</taxon>
        <taxon>Pseudomonadati</taxon>
        <taxon>Bacteroidota</taxon>
        <taxon>Saprospiria</taxon>
        <taxon>Saprospirales</taxon>
        <taxon>Lewinellaceae</taxon>
        <taxon>Neolewinella</taxon>
    </lineage>
</organism>
<feature type="domain" description="Calcineurin-like phosphoesterase" evidence="3">
    <location>
        <begin position="36"/>
        <end position="254"/>
    </location>
</feature>
<feature type="chain" id="PRO_5023159163" evidence="2">
    <location>
        <begin position="27"/>
        <end position="305"/>
    </location>
</feature>
<dbReference type="EMBL" id="VOXD01000001">
    <property type="protein sequence ID" value="TXF91686.1"/>
    <property type="molecule type" value="Genomic_DNA"/>
</dbReference>
<dbReference type="PANTHER" id="PTHR11575:SF24">
    <property type="entry name" value="5'-NUCLEOTIDASE"/>
    <property type="match status" value="1"/>
</dbReference>
<dbReference type="CDD" id="cd00845">
    <property type="entry name" value="MPP_UshA_N_like"/>
    <property type="match status" value="1"/>
</dbReference>
<dbReference type="InterPro" id="IPR029052">
    <property type="entry name" value="Metallo-depent_PP-like"/>
</dbReference>
<sequence length="305" mass="33570">MPTRRFFLKKAAVGGGLLMLPGLASASSLMKGVPRLTILHTNDWHSRIEPFPDDGGRNANQGGAVRRMRLISEIRATESNVLLLDSGDIFQGTPYFNFFAGELEMKLMSQMGYDAATIGNHDFDGGMENLATQMNHASFPMLSANYDFTGTPLAGMTEPYKIFRKEGIKVGVFGLGIKLSGLVPDELFGKTQYLDPLARGNETARILRHKEKCDLVICLSHLGYKYRNDDEVDDIDLASSSNDIDIILGGHTHTFLNEPTLVNNQQGDPVIVNQVGFAGLRLGRMDITFPGDSKRRCVACNNLRV</sequence>
<comment type="caution">
    <text evidence="4">The sequence shown here is derived from an EMBL/GenBank/DDBJ whole genome shotgun (WGS) entry which is preliminary data.</text>
</comment>
<dbReference type="InterPro" id="IPR006311">
    <property type="entry name" value="TAT_signal"/>
</dbReference>
<dbReference type="Gene3D" id="3.60.21.10">
    <property type="match status" value="1"/>
</dbReference>
<dbReference type="SUPFAM" id="SSF56300">
    <property type="entry name" value="Metallo-dependent phosphatases"/>
    <property type="match status" value="1"/>
</dbReference>
<evidence type="ECO:0000256" key="1">
    <source>
        <dbReference type="ARBA" id="ARBA00006654"/>
    </source>
</evidence>
<dbReference type="RefSeq" id="WP_147928727.1">
    <property type="nucleotide sequence ID" value="NZ_VOXD01000001.1"/>
</dbReference>
<evidence type="ECO:0000313" key="5">
    <source>
        <dbReference type="Proteomes" id="UP000321907"/>
    </source>
</evidence>
<dbReference type="GO" id="GO:0000166">
    <property type="term" value="F:nucleotide binding"/>
    <property type="evidence" value="ECO:0007669"/>
    <property type="project" value="UniProtKB-KW"/>
</dbReference>
<name>A0A5C7FYK7_9BACT</name>
<evidence type="ECO:0000256" key="2">
    <source>
        <dbReference type="RuleBase" id="RU362119"/>
    </source>
</evidence>
<reference evidence="4 5" key="1">
    <citation type="submission" date="2019-08" db="EMBL/GenBank/DDBJ databases">
        <title>Lewinella sp. strain SSH13 Genome sequencing and assembly.</title>
        <authorList>
            <person name="Kim I."/>
        </authorList>
    </citation>
    <scope>NUCLEOTIDE SEQUENCE [LARGE SCALE GENOMIC DNA]</scope>
    <source>
        <strain evidence="4 5">SSH13</strain>
    </source>
</reference>
<dbReference type="OrthoDB" id="9775118at2"/>
<keyword evidence="2" id="KW-0732">Signal</keyword>
<protein>
    <submittedName>
        <fullName evidence="4">Bifunctional metallophosphatase/5'-nucleotidase</fullName>
    </submittedName>
</protein>
<keyword evidence="2" id="KW-0378">Hydrolase</keyword>
<dbReference type="GO" id="GO:0009166">
    <property type="term" value="P:nucleotide catabolic process"/>
    <property type="evidence" value="ECO:0007669"/>
    <property type="project" value="InterPro"/>
</dbReference>
<dbReference type="InterPro" id="IPR006179">
    <property type="entry name" value="5_nucleotidase/apyrase"/>
</dbReference>
<dbReference type="Pfam" id="PF00149">
    <property type="entry name" value="Metallophos"/>
    <property type="match status" value="1"/>
</dbReference>
<evidence type="ECO:0000259" key="3">
    <source>
        <dbReference type="Pfam" id="PF00149"/>
    </source>
</evidence>
<evidence type="ECO:0000313" key="4">
    <source>
        <dbReference type="EMBL" id="TXF91686.1"/>
    </source>
</evidence>
<dbReference type="AlphaFoldDB" id="A0A5C7FYK7"/>
<dbReference type="InterPro" id="IPR004843">
    <property type="entry name" value="Calcineurin-like_PHP"/>
</dbReference>
<dbReference type="PROSITE" id="PS00785">
    <property type="entry name" value="5_NUCLEOTIDASE_1"/>
    <property type="match status" value="1"/>
</dbReference>
<comment type="similarity">
    <text evidence="1 2">Belongs to the 5'-nucleotidase family.</text>
</comment>
<feature type="signal peptide" evidence="2">
    <location>
        <begin position="1"/>
        <end position="26"/>
    </location>
</feature>
<keyword evidence="5" id="KW-1185">Reference proteome</keyword>
<keyword evidence="2" id="KW-0547">Nucleotide-binding</keyword>
<dbReference type="PROSITE" id="PS51318">
    <property type="entry name" value="TAT"/>
    <property type="match status" value="1"/>
</dbReference>
<gene>
    <name evidence="4" type="ORF">FUA23_00440</name>
</gene>
<accession>A0A5C7FYK7</accession>
<dbReference type="GO" id="GO:0016788">
    <property type="term" value="F:hydrolase activity, acting on ester bonds"/>
    <property type="evidence" value="ECO:0007669"/>
    <property type="project" value="InterPro"/>
</dbReference>
<dbReference type="GO" id="GO:0046872">
    <property type="term" value="F:metal ion binding"/>
    <property type="evidence" value="ECO:0007669"/>
    <property type="project" value="InterPro"/>
</dbReference>
<dbReference type="PRINTS" id="PR01607">
    <property type="entry name" value="APYRASEFAMLY"/>
</dbReference>